<accession>A0AC34G5J1</accession>
<sequence length="71" mass="8355">MASYGCHKWICYGIKYYRQRVDEIFAEEQGRMKVIMDALNKKKYTSIANNDDDATDENTEEAMFEKMLCSL</sequence>
<organism evidence="1 2">
    <name type="scientific">Panagrolaimus sp. ES5</name>
    <dbReference type="NCBI Taxonomy" id="591445"/>
    <lineage>
        <taxon>Eukaryota</taxon>
        <taxon>Metazoa</taxon>
        <taxon>Ecdysozoa</taxon>
        <taxon>Nematoda</taxon>
        <taxon>Chromadorea</taxon>
        <taxon>Rhabditida</taxon>
        <taxon>Tylenchina</taxon>
        <taxon>Panagrolaimomorpha</taxon>
        <taxon>Panagrolaimoidea</taxon>
        <taxon>Panagrolaimidae</taxon>
        <taxon>Panagrolaimus</taxon>
    </lineage>
</organism>
<dbReference type="WBParaSite" id="ES5_v2.g24982.t1">
    <property type="protein sequence ID" value="ES5_v2.g24982.t1"/>
    <property type="gene ID" value="ES5_v2.g24982"/>
</dbReference>
<protein>
    <submittedName>
        <fullName evidence="2">Uncharacterized protein</fullName>
    </submittedName>
</protein>
<proteinExistence type="predicted"/>
<evidence type="ECO:0000313" key="1">
    <source>
        <dbReference type="Proteomes" id="UP000887579"/>
    </source>
</evidence>
<dbReference type="Proteomes" id="UP000887579">
    <property type="component" value="Unplaced"/>
</dbReference>
<reference evidence="2" key="1">
    <citation type="submission" date="2022-11" db="UniProtKB">
        <authorList>
            <consortium name="WormBaseParasite"/>
        </authorList>
    </citation>
    <scope>IDENTIFICATION</scope>
</reference>
<evidence type="ECO:0000313" key="2">
    <source>
        <dbReference type="WBParaSite" id="ES5_v2.g24982.t1"/>
    </source>
</evidence>
<name>A0AC34G5J1_9BILA</name>